<dbReference type="AlphaFoldDB" id="A0A382G6F6"/>
<organism evidence="2">
    <name type="scientific">marine metagenome</name>
    <dbReference type="NCBI Taxonomy" id="408172"/>
    <lineage>
        <taxon>unclassified sequences</taxon>
        <taxon>metagenomes</taxon>
        <taxon>ecological metagenomes</taxon>
    </lineage>
</organism>
<dbReference type="InterPro" id="IPR051683">
    <property type="entry name" value="Enoyl-CoA_Hydratase/Isomerase"/>
</dbReference>
<dbReference type="Gene3D" id="3.90.226.10">
    <property type="entry name" value="2-enoyl-CoA Hydratase, Chain A, domain 1"/>
    <property type="match status" value="1"/>
</dbReference>
<dbReference type="PANTHER" id="PTHR42964:SF1">
    <property type="entry name" value="POLYKETIDE BIOSYNTHESIS ENOYL-COA HYDRATASE PKSH-RELATED"/>
    <property type="match status" value="1"/>
</dbReference>
<evidence type="ECO:0008006" key="3">
    <source>
        <dbReference type="Google" id="ProtNLM"/>
    </source>
</evidence>
<sequence length="122" mass="13599">MTNLPETRVTNLDLNNEWLTISFNQPEKRNALTEELTKDINEVFDLIRDDFSIRGVTMRGEGGIFCAGGDLKMFKSDFQGGEKNLKDVRKASEMTGKFFDMINSFPKPVIMLAEGAAMAGGL</sequence>
<evidence type="ECO:0000313" key="2">
    <source>
        <dbReference type="EMBL" id="SVB70866.1"/>
    </source>
</evidence>
<reference evidence="2" key="1">
    <citation type="submission" date="2018-05" db="EMBL/GenBank/DDBJ databases">
        <authorList>
            <person name="Lanie J.A."/>
            <person name="Ng W.-L."/>
            <person name="Kazmierczak K.M."/>
            <person name="Andrzejewski T.M."/>
            <person name="Davidsen T.M."/>
            <person name="Wayne K.J."/>
            <person name="Tettelin H."/>
            <person name="Glass J.I."/>
            <person name="Rusch D."/>
            <person name="Podicherti R."/>
            <person name="Tsui H.-C.T."/>
            <person name="Winkler M.E."/>
        </authorList>
    </citation>
    <scope>NUCLEOTIDE SEQUENCE</scope>
</reference>
<accession>A0A382G6F6</accession>
<feature type="non-terminal residue" evidence="2">
    <location>
        <position position="122"/>
    </location>
</feature>
<dbReference type="GO" id="GO:0008300">
    <property type="term" value="P:isoprenoid catabolic process"/>
    <property type="evidence" value="ECO:0007669"/>
    <property type="project" value="TreeGrafter"/>
</dbReference>
<dbReference type="Pfam" id="PF00378">
    <property type="entry name" value="ECH_1"/>
    <property type="match status" value="1"/>
</dbReference>
<dbReference type="InterPro" id="IPR029045">
    <property type="entry name" value="ClpP/crotonase-like_dom_sf"/>
</dbReference>
<dbReference type="InterPro" id="IPR001753">
    <property type="entry name" value="Enoyl-CoA_hydra/iso"/>
</dbReference>
<protein>
    <recommendedName>
        <fullName evidence="3">Enoyl-CoA hydratase</fullName>
    </recommendedName>
</protein>
<evidence type="ECO:0000256" key="1">
    <source>
        <dbReference type="ARBA" id="ARBA00005254"/>
    </source>
</evidence>
<comment type="similarity">
    <text evidence="1">Belongs to the enoyl-CoA hydratase/isomerase family.</text>
</comment>
<dbReference type="EMBL" id="UINC01053848">
    <property type="protein sequence ID" value="SVB70866.1"/>
    <property type="molecule type" value="Genomic_DNA"/>
</dbReference>
<proteinExistence type="inferred from homology"/>
<dbReference type="CDD" id="cd06558">
    <property type="entry name" value="crotonase-like"/>
    <property type="match status" value="1"/>
</dbReference>
<dbReference type="SUPFAM" id="SSF52096">
    <property type="entry name" value="ClpP/crotonase"/>
    <property type="match status" value="1"/>
</dbReference>
<gene>
    <name evidence="2" type="ORF">METZ01_LOCUS223720</name>
</gene>
<name>A0A382G6F6_9ZZZZ</name>
<dbReference type="PANTHER" id="PTHR42964">
    <property type="entry name" value="ENOYL-COA HYDRATASE"/>
    <property type="match status" value="1"/>
</dbReference>